<protein>
    <submittedName>
        <fullName evidence="2">Uncharacterized protein</fullName>
    </submittedName>
</protein>
<dbReference type="EMBL" id="HE796683">
    <property type="protein sequence ID" value="CCH00796.1"/>
    <property type="molecule type" value="Genomic_DNA"/>
</dbReference>
<sequence length="78" mass="8541">MLTTILISAGIGLIALLSYLTSAKFGCHSSQTGPLPPHYEQLLRHRRQPLQPSRDDDTAAYPAETEQAVSDRPANVPR</sequence>
<evidence type="ECO:0000256" key="1">
    <source>
        <dbReference type="SAM" id="MobiDB-lite"/>
    </source>
</evidence>
<accession>I0K9J3</accession>
<reference evidence="2 3" key="1">
    <citation type="journal article" date="2012" name="J. Bacteriol.">
        <title>Genome Sequence of Fibrella aestuarina BUZ 2T, a Filamentous Marine Bacterium.</title>
        <authorList>
            <person name="Filippini M."/>
            <person name="Qi W."/>
            <person name="Blom J."/>
            <person name="Goesmann A."/>
            <person name="Smits T.H."/>
            <person name="Bagheri H.C."/>
        </authorList>
    </citation>
    <scope>NUCLEOTIDE SEQUENCE [LARGE SCALE GENOMIC DNA]</scope>
    <source>
        <strain evidence="3">BUZ 2T</strain>
    </source>
</reference>
<dbReference type="KEGG" id="fae:FAES_2787"/>
<evidence type="ECO:0000313" key="2">
    <source>
        <dbReference type="EMBL" id="CCH00796.1"/>
    </source>
</evidence>
<dbReference type="HOGENOM" id="CLU_2616792_0_0_10"/>
<dbReference type="RefSeq" id="WP_015331895.1">
    <property type="nucleotide sequence ID" value="NC_020054.1"/>
</dbReference>
<evidence type="ECO:0000313" key="3">
    <source>
        <dbReference type="Proteomes" id="UP000011058"/>
    </source>
</evidence>
<gene>
    <name evidence="2" type="ORF">FAES_2787</name>
</gene>
<dbReference type="AlphaFoldDB" id="I0K9J3"/>
<dbReference type="Proteomes" id="UP000011058">
    <property type="component" value="Chromosome"/>
</dbReference>
<proteinExistence type="predicted"/>
<feature type="region of interest" description="Disordered" evidence="1">
    <location>
        <begin position="44"/>
        <end position="78"/>
    </location>
</feature>
<dbReference type="STRING" id="1166018.FAES_2787"/>
<keyword evidence="3" id="KW-1185">Reference proteome</keyword>
<name>I0K9J3_9BACT</name>
<organism evidence="2 3">
    <name type="scientific">Fibrella aestuarina BUZ 2</name>
    <dbReference type="NCBI Taxonomy" id="1166018"/>
    <lineage>
        <taxon>Bacteria</taxon>
        <taxon>Pseudomonadati</taxon>
        <taxon>Bacteroidota</taxon>
        <taxon>Cytophagia</taxon>
        <taxon>Cytophagales</taxon>
        <taxon>Spirosomataceae</taxon>
        <taxon>Fibrella</taxon>
    </lineage>
</organism>